<comment type="function">
    <text evidence="1">Is involved in L-lactate degradation and allows cells to grow with lactate as the sole carbon source.</text>
</comment>
<comment type="similarity">
    <text evidence="1">Belongs to the LutC/YkgG family.</text>
</comment>
<dbReference type="PANTHER" id="PTHR43682">
    <property type="entry name" value="LACTATE UTILIZATION PROTEIN C"/>
    <property type="match status" value="1"/>
</dbReference>
<dbReference type="EMBL" id="LTAO01000012">
    <property type="protein sequence ID" value="KYG31884.1"/>
    <property type="molecule type" value="Genomic_DNA"/>
</dbReference>
<reference evidence="3" key="1">
    <citation type="submission" date="2016-02" db="EMBL/GenBank/DDBJ databases">
        <title>Genome sequence of Bacillus trypoxylicola KCTC 13244(T).</title>
        <authorList>
            <person name="Jeong H."/>
            <person name="Park S.-H."/>
            <person name="Choi S.-K."/>
        </authorList>
    </citation>
    <scope>NUCLEOTIDE SEQUENCE [LARGE SCALE GENOMIC DNA]</scope>
    <source>
        <strain evidence="3">KCTC 13244</strain>
    </source>
</reference>
<comment type="caution">
    <text evidence="3">The sequence shown here is derived from an EMBL/GenBank/DDBJ whole genome shotgun (WGS) entry which is preliminary data.</text>
</comment>
<dbReference type="Gene3D" id="3.40.50.10420">
    <property type="entry name" value="NagB/RpiA/CoA transferase-like"/>
    <property type="match status" value="1"/>
</dbReference>
<keyword evidence="4" id="KW-1185">Reference proteome</keyword>
<evidence type="ECO:0000313" key="3">
    <source>
        <dbReference type="EMBL" id="KYG31884.1"/>
    </source>
</evidence>
<accession>A0A161PGH5</accession>
<dbReference type="OrthoDB" id="9794157at2"/>
<protein>
    <recommendedName>
        <fullName evidence="1">Lactate utilization protein C</fullName>
    </recommendedName>
</protein>
<evidence type="ECO:0000313" key="4">
    <source>
        <dbReference type="Proteomes" id="UP000075806"/>
    </source>
</evidence>
<dbReference type="HAMAP" id="MF_02104">
    <property type="entry name" value="LutC"/>
    <property type="match status" value="1"/>
</dbReference>
<evidence type="ECO:0000259" key="2">
    <source>
        <dbReference type="Pfam" id="PF02589"/>
    </source>
</evidence>
<gene>
    <name evidence="1" type="primary">lutC</name>
    <name evidence="3" type="ORF">AZF04_03660</name>
</gene>
<proteinExistence type="inferred from homology"/>
<evidence type="ECO:0000256" key="1">
    <source>
        <dbReference type="HAMAP-Rule" id="MF_02104"/>
    </source>
</evidence>
<feature type="domain" description="LUD" evidence="2">
    <location>
        <begin position="53"/>
        <end position="235"/>
    </location>
</feature>
<dbReference type="Proteomes" id="UP000075806">
    <property type="component" value="Unassembled WGS sequence"/>
</dbReference>
<dbReference type="InterPro" id="IPR003741">
    <property type="entry name" value="LUD_dom"/>
</dbReference>
<name>A0A161PGH5_9BACI</name>
<dbReference type="AlphaFoldDB" id="A0A161PGH5"/>
<dbReference type="InterPro" id="IPR037171">
    <property type="entry name" value="NagB/RpiA_transferase-like"/>
</dbReference>
<dbReference type="SUPFAM" id="SSF100950">
    <property type="entry name" value="NagB/RpiA/CoA transferase-like"/>
    <property type="match status" value="1"/>
</dbReference>
<dbReference type="STRING" id="519424.AZF04_03660"/>
<dbReference type="Pfam" id="PF02589">
    <property type="entry name" value="LUD_dom"/>
    <property type="match status" value="1"/>
</dbReference>
<organism evidence="3 4">
    <name type="scientific">Alkalihalobacillus trypoxylicola</name>
    <dbReference type="NCBI Taxonomy" id="519424"/>
    <lineage>
        <taxon>Bacteria</taxon>
        <taxon>Bacillati</taxon>
        <taxon>Bacillota</taxon>
        <taxon>Bacilli</taxon>
        <taxon>Bacillales</taxon>
        <taxon>Bacillaceae</taxon>
        <taxon>Alkalihalobacillus</taxon>
    </lineage>
</organism>
<dbReference type="RefSeq" id="WP_061948248.1">
    <property type="nucleotide sequence ID" value="NZ_LTAO01000012.1"/>
</dbReference>
<sequence>MNQGTIHNQEKFLNQIAASLGRERKSKDVIRPKWKTEPQRKVFSDESTDQLVKRLEEQCTRIHTTFERTTKNKLTEVLMKVIERYEGEKIIYWDDDRFNQFGLNTAFHEWGKDREFFKWDHTKGKENIHFAEQADIGITFSDITLAESGTVVLLNNEGKGRSVSLLPTSYVALIPKSTVVARMTQATDELHKLAQKEGAFPTCVNFISGPSNSADIEMNLVVGVHGPIRATYILLEDC</sequence>
<dbReference type="PANTHER" id="PTHR43682:SF1">
    <property type="entry name" value="LACTATE UTILIZATION PROTEIN C"/>
    <property type="match status" value="1"/>
</dbReference>
<dbReference type="InterPro" id="IPR022823">
    <property type="entry name" value="LutC"/>
</dbReference>
<dbReference type="GO" id="GO:0006089">
    <property type="term" value="P:lactate metabolic process"/>
    <property type="evidence" value="ECO:0007669"/>
    <property type="project" value="UniProtKB-UniRule"/>
</dbReference>
<dbReference type="InterPro" id="IPR024185">
    <property type="entry name" value="FTHF_cligase-like_sf"/>
</dbReference>